<organism evidence="11 12">
    <name type="scientific">Mageeibacillus indolicus</name>
    <dbReference type="NCBI Taxonomy" id="884684"/>
    <lineage>
        <taxon>Bacteria</taxon>
        <taxon>Bacillati</taxon>
        <taxon>Bacillota</taxon>
        <taxon>Clostridia</taxon>
        <taxon>Eubacteriales</taxon>
        <taxon>Oscillospiraceae</taxon>
        <taxon>Mageeibacillus</taxon>
    </lineage>
</organism>
<keyword evidence="6 9" id="KW-0418">Kinase</keyword>
<dbReference type="Pfam" id="PF00696">
    <property type="entry name" value="AA_kinase"/>
    <property type="match status" value="1"/>
</dbReference>
<protein>
    <recommendedName>
        <fullName evidence="3 8">Carbamate kinase</fullName>
    </recommendedName>
</protein>
<evidence type="ECO:0000256" key="8">
    <source>
        <dbReference type="NCBIfam" id="TIGR00746"/>
    </source>
</evidence>
<dbReference type="Gene3D" id="3.40.1160.10">
    <property type="entry name" value="Acetylglutamate kinase-like"/>
    <property type="match status" value="1"/>
</dbReference>
<evidence type="ECO:0000256" key="9">
    <source>
        <dbReference type="PIRNR" id="PIRNR000723"/>
    </source>
</evidence>
<evidence type="ECO:0000256" key="5">
    <source>
        <dbReference type="ARBA" id="ARBA00022679"/>
    </source>
</evidence>
<dbReference type="PANTHER" id="PTHR30409">
    <property type="entry name" value="CARBAMATE KINASE"/>
    <property type="match status" value="1"/>
</dbReference>
<evidence type="ECO:0000256" key="2">
    <source>
        <dbReference type="ARBA" id="ARBA00011066"/>
    </source>
</evidence>
<dbReference type="InterPro" id="IPR001048">
    <property type="entry name" value="Asp/Glu/Uridylate_kinase"/>
</dbReference>
<evidence type="ECO:0000256" key="4">
    <source>
        <dbReference type="ARBA" id="ARBA00022503"/>
    </source>
</evidence>
<evidence type="ECO:0000256" key="3">
    <source>
        <dbReference type="ARBA" id="ARBA00013070"/>
    </source>
</evidence>
<dbReference type="NCBIfam" id="NF009007">
    <property type="entry name" value="PRK12352.1"/>
    <property type="match status" value="1"/>
</dbReference>
<dbReference type="InterPro" id="IPR036393">
    <property type="entry name" value="AceGlu_kinase-like_sf"/>
</dbReference>
<dbReference type="RefSeq" id="WP_012993920.1">
    <property type="nucleotide sequence ID" value="NZ_NBZD01000002.1"/>
</dbReference>
<dbReference type="UniPathway" id="UPA00996">
    <property type="reaction ID" value="UER00366"/>
</dbReference>
<dbReference type="FunFam" id="3.40.1160.10:FF:000007">
    <property type="entry name" value="Carbamate kinase"/>
    <property type="match status" value="1"/>
</dbReference>
<feature type="domain" description="Aspartate/glutamate/uridylate kinase" evidence="10">
    <location>
        <begin position="3"/>
        <end position="283"/>
    </location>
</feature>
<gene>
    <name evidence="11" type="ORF">B7R76_04235</name>
</gene>
<evidence type="ECO:0000256" key="1">
    <source>
        <dbReference type="ARBA" id="ARBA00005118"/>
    </source>
</evidence>
<dbReference type="NCBIfam" id="TIGR00746">
    <property type="entry name" value="arcC"/>
    <property type="match status" value="1"/>
</dbReference>
<keyword evidence="4" id="KW-0056">Arginine metabolism</keyword>
<comment type="caution">
    <text evidence="11">The sequence shown here is derived from an EMBL/GenBank/DDBJ whole genome shotgun (WGS) entry which is preliminary data.</text>
</comment>
<dbReference type="GO" id="GO:0019546">
    <property type="term" value="P:L-arginine deiminase pathway"/>
    <property type="evidence" value="ECO:0007669"/>
    <property type="project" value="TreeGrafter"/>
</dbReference>
<evidence type="ECO:0000313" key="11">
    <source>
        <dbReference type="EMBL" id="PNH18771.1"/>
    </source>
</evidence>
<dbReference type="GO" id="GO:0005829">
    <property type="term" value="C:cytosol"/>
    <property type="evidence" value="ECO:0007669"/>
    <property type="project" value="TreeGrafter"/>
</dbReference>
<dbReference type="PRINTS" id="PR01469">
    <property type="entry name" value="CARBMTKINASE"/>
</dbReference>
<sequence>MGKIVAALGGNALGHTPEAQLEAVAKAAVAIVNLAESGNELILAHGNGPQVGMIKLAMDSGCKHEDKVPYVALKECGAMSQGYIGYHLQQAIQNEYRRLGKTKAVATVITQVEVDPDDKAFANPSKPVGNFYTKEEAEKMAAANGLTFVEDAGRGYRQVVPSPLPKKIVELDTVRTMVENNIMVIAVGGGGIPVVATPNGYQGVDAVIDKDNSSAKLADELDADQLIILTAVEKVAINFNTPAQKDLDSLSIAEAEKYIAEGQFAKGSMLPKVQACLAFVKAKPGRSAIITGLFNAREALEGKTGTLIHS</sequence>
<comment type="pathway">
    <text evidence="1">Metabolic intermediate metabolism; carbamoyl phosphate degradation; CO(2) and NH(3) from carbamoyl phosphate: step 1/1.</text>
</comment>
<dbReference type="EMBL" id="NBZD01000002">
    <property type="protein sequence ID" value="PNH18771.1"/>
    <property type="molecule type" value="Genomic_DNA"/>
</dbReference>
<dbReference type="OMA" id="SMGPKIQ"/>
<dbReference type="PIRSF" id="PIRSF000723">
    <property type="entry name" value="Carbamate_kin"/>
    <property type="match status" value="1"/>
</dbReference>
<evidence type="ECO:0000259" key="10">
    <source>
        <dbReference type="Pfam" id="PF00696"/>
    </source>
</evidence>
<keyword evidence="5 9" id="KW-0808">Transferase</keyword>
<proteinExistence type="inferred from homology"/>
<evidence type="ECO:0000256" key="6">
    <source>
        <dbReference type="ARBA" id="ARBA00022777"/>
    </source>
</evidence>
<dbReference type="GO" id="GO:0008804">
    <property type="term" value="F:carbamate kinase activity"/>
    <property type="evidence" value="ECO:0007669"/>
    <property type="project" value="UniProtKB-UniRule"/>
</dbReference>
<dbReference type="Proteomes" id="UP000236394">
    <property type="component" value="Unassembled WGS sequence"/>
</dbReference>
<dbReference type="InterPro" id="IPR003964">
    <property type="entry name" value="Carb_kinase"/>
</dbReference>
<comment type="similarity">
    <text evidence="2 9">Belongs to the carbamate kinase family.</text>
</comment>
<dbReference type="CDD" id="cd04235">
    <property type="entry name" value="AAK_CK"/>
    <property type="match status" value="1"/>
</dbReference>
<comment type="catalytic activity">
    <reaction evidence="7">
        <text>hydrogencarbonate + NH4(+) + ATP = carbamoyl phosphate + ADP + H2O + H(+)</text>
        <dbReference type="Rhea" id="RHEA:10152"/>
        <dbReference type="ChEBI" id="CHEBI:15377"/>
        <dbReference type="ChEBI" id="CHEBI:15378"/>
        <dbReference type="ChEBI" id="CHEBI:17544"/>
        <dbReference type="ChEBI" id="CHEBI:28938"/>
        <dbReference type="ChEBI" id="CHEBI:30616"/>
        <dbReference type="ChEBI" id="CHEBI:58228"/>
        <dbReference type="ChEBI" id="CHEBI:456216"/>
        <dbReference type="EC" id="2.7.2.2"/>
    </reaction>
</comment>
<dbReference type="SUPFAM" id="SSF53633">
    <property type="entry name" value="Carbamate kinase-like"/>
    <property type="match status" value="1"/>
</dbReference>
<accession>A0A2J8B1W4</accession>
<dbReference type="PANTHER" id="PTHR30409:SF1">
    <property type="entry name" value="CARBAMATE KINASE-RELATED"/>
    <property type="match status" value="1"/>
</dbReference>
<reference evidence="12" key="1">
    <citation type="submission" date="2017-04" db="EMBL/GenBank/DDBJ databases">
        <authorList>
            <person name="Bumgarner R.E."/>
            <person name="Fredricks D.N."/>
            <person name="Srinivasan S."/>
        </authorList>
    </citation>
    <scope>NUCLEOTIDE SEQUENCE [LARGE SCALE GENOMIC DNA]</scope>
    <source>
        <strain evidence="12">KA00405</strain>
    </source>
</reference>
<dbReference type="AlphaFoldDB" id="A0A2J8B1W4"/>
<evidence type="ECO:0000313" key="12">
    <source>
        <dbReference type="Proteomes" id="UP000236394"/>
    </source>
</evidence>
<name>A0A2J8B1W4_9FIRM</name>
<evidence type="ECO:0000256" key="7">
    <source>
        <dbReference type="ARBA" id="ARBA00048467"/>
    </source>
</evidence>